<keyword evidence="6" id="KW-1185">Reference proteome</keyword>
<evidence type="ECO:0000256" key="1">
    <source>
        <dbReference type="ARBA" id="ARBA00022723"/>
    </source>
</evidence>
<sequence>MPDGRPRKLQRASRACDFCHKRSIRCKPSDSDPQRCQNCVDFDIPCAYTRPWRRARGSNAGVKQEPHQSTVTYSTPSDSHPSPAQTNNHHHPHLPSFAQPPTVDATPRKTPERHLTSYTRDPLGEAWKAFAVACGPSIRSLMEIYHQIVYPIFPFFHRETLIHMLNQREYLYDRGFFASIMAACSIVAARARDGAIAPWITRPAQPEDIPAETFYCAAKDAVQKDLPGANGLHYLRACALIAIASIQFGKIDSLHEYKGHYFTLSAMQHFSDEALWPKDITSIEREERRRLFWSTYTLDVYSSIVWNGPLYSREAHSHVRYPAEADGEELELAPPGITNPACWIHGWNFTTDLYRVLEHSLSRQRSHSNANSTLQPVRRFFTPDTFSGPGVMESVLDMYSQLPPCFKDIPPVTGDSCKDIFGFQAANIQATKQLLRMILFSVQENDNMEQKANVEEKCAVAAELLSTFRRVPVPYMRAISTPLIYHLKGIGSILGSVIESPLSESSCLQVRSMMLNMAELLESLESGLYRTQGISRALRAQADRLDEYMGMQRNAAIQPPFQNTIADLTATVPSNRTAFAPANGMDTMSATSQFQLPPDMIISWPWHNDSLQQELGIFPFVFE</sequence>
<dbReference type="InterPro" id="IPR036864">
    <property type="entry name" value="Zn2-C6_fun-type_DNA-bd_sf"/>
</dbReference>
<dbReference type="InterPro" id="IPR007219">
    <property type="entry name" value="XnlR_reg_dom"/>
</dbReference>
<proteinExistence type="predicted"/>
<dbReference type="GO" id="GO:0000981">
    <property type="term" value="F:DNA-binding transcription factor activity, RNA polymerase II-specific"/>
    <property type="evidence" value="ECO:0007669"/>
    <property type="project" value="InterPro"/>
</dbReference>
<dbReference type="SMART" id="SM00066">
    <property type="entry name" value="GAL4"/>
    <property type="match status" value="1"/>
</dbReference>
<reference evidence="5" key="1">
    <citation type="submission" date="2020-04" db="EMBL/GenBank/DDBJ databases">
        <title>Genome Assembly and Annotation of Botryosphaeria dothidea sdau 11-99, a Latent Pathogen of Apple Fruit Ring Rot in China.</title>
        <authorList>
            <person name="Yu C."/>
            <person name="Diao Y."/>
            <person name="Lu Q."/>
            <person name="Zhao J."/>
            <person name="Cui S."/>
            <person name="Peng C."/>
            <person name="He B."/>
            <person name="Liu H."/>
        </authorList>
    </citation>
    <scope>NUCLEOTIDE SEQUENCE [LARGE SCALE GENOMIC DNA]</scope>
    <source>
        <strain evidence="5">Sdau11-99</strain>
    </source>
</reference>
<dbReference type="InterPro" id="IPR050987">
    <property type="entry name" value="AtrR-like"/>
</dbReference>
<dbReference type="GO" id="GO:0006351">
    <property type="term" value="P:DNA-templated transcription"/>
    <property type="evidence" value="ECO:0007669"/>
    <property type="project" value="InterPro"/>
</dbReference>
<keyword evidence="1" id="KW-0479">Metal-binding</keyword>
<dbReference type="CDD" id="cd00067">
    <property type="entry name" value="GAL4"/>
    <property type="match status" value="1"/>
</dbReference>
<dbReference type="PANTHER" id="PTHR46910">
    <property type="entry name" value="TRANSCRIPTION FACTOR PDR1"/>
    <property type="match status" value="1"/>
</dbReference>
<dbReference type="AlphaFoldDB" id="A0A8H4J7N8"/>
<accession>A0A8H4J7N8</accession>
<dbReference type="GO" id="GO:0003677">
    <property type="term" value="F:DNA binding"/>
    <property type="evidence" value="ECO:0007669"/>
    <property type="project" value="InterPro"/>
</dbReference>
<dbReference type="Pfam" id="PF04082">
    <property type="entry name" value="Fungal_trans"/>
    <property type="match status" value="1"/>
</dbReference>
<evidence type="ECO:0000313" key="6">
    <source>
        <dbReference type="Proteomes" id="UP000572817"/>
    </source>
</evidence>
<evidence type="ECO:0000313" key="5">
    <source>
        <dbReference type="EMBL" id="KAF4313523.1"/>
    </source>
</evidence>
<dbReference type="CDD" id="cd12148">
    <property type="entry name" value="fungal_TF_MHR"/>
    <property type="match status" value="1"/>
</dbReference>
<dbReference type="GO" id="GO:0008270">
    <property type="term" value="F:zinc ion binding"/>
    <property type="evidence" value="ECO:0007669"/>
    <property type="project" value="InterPro"/>
</dbReference>
<protein>
    <submittedName>
        <fullName evidence="5">C6 transcription factor</fullName>
    </submittedName>
</protein>
<feature type="region of interest" description="Disordered" evidence="3">
    <location>
        <begin position="57"/>
        <end position="117"/>
    </location>
</feature>
<feature type="domain" description="Zn(2)-C6 fungal-type" evidence="4">
    <location>
        <begin position="15"/>
        <end position="48"/>
    </location>
</feature>
<evidence type="ECO:0000256" key="3">
    <source>
        <dbReference type="SAM" id="MobiDB-lite"/>
    </source>
</evidence>
<dbReference type="Proteomes" id="UP000572817">
    <property type="component" value="Unassembled WGS sequence"/>
</dbReference>
<keyword evidence="2" id="KW-0539">Nucleus</keyword>
<comment type="caution">
    <text evidence="5">The sequence shown here is derived from an EMBL/GenBank/DDBJ whole genome shotgun (WGS) entry which is preliminary data.</text>
</comment>
<gene>
    <name evidence="5" type="ORF">GTA08_BOTSDO00755</name>
</gene>
<dbReference type="InterPro" id="IPR001138">
    <property type="entry name" value="Zn2Cys6_DnaBD"/>
</dbReference>
<feature type="compositionally biased region" description="Polar residues" evidence="3">
    <location>
        <begin position="67"/>
        <end position="87"/>
    </location>
</feature>
<dbReference type="SUPFAM" id="SSF57701">
    <property type="entry name" value="Zn2/Cys6 DNA-binding domain"/>
    <property type="match status" value="1"/>
</dbReference>
<dbReference type="EMBL" id="WWBZ02000001">
    <property type="protein sequence ID" value="KAF4313523.1"/>
    <property type="molecule type" value="Genomic_DNA"/>
</dbReference>
<organism evidence="5 6">
    <name type="scientific">Botryosphaeria dothidea</name>
    <dbReference type="NCBI Taxonomy" id="55169"/>
    <lineage>
        <taxon>Eukaryota</taxon>
        <taxon>Fungi</taxon>
        <taxon>Dikarya</taxon>
        <taxon>Ascomycota</taxon>
        <taxon>Pezizomycotina</taxon>
        <taxon>Dothideomycetes</taxon>
        <taxon>Dothideomycetes incertae sedis</taxon>
        <taxon>Botryosphaeriales</taxon>
        <taxon>Botryosphaeriaceae</taxon>
        <taxon>Botryosphaeria</taxon>
    </lineage>
</organism>
<evidence type="ECO:0000259" key="4">
    <source>
        <dbReference type="PROSITE" id="PS50048"/>
    </source>
</evidence>
<dbReference type="OrthoDB" id="2123952at2759"/>
<dbReference type="PROSITE" id="PS50048">
    <property type="entry name" value="ZN2_CY6_FUNGAL_2"/>
    <property type="match status" value="1"/>
</dbReference>
<name>A0A8H4J7N8_9PEZI</name>
<feature type="compositionally biased region" description="Basic and acidic residues" evidence="3">
    <location>
        <begin position="106"/>
        <end position="115"/>
    </location>
</feature>
<dbReference type="PANTHER" id="PTHR46910:SF18">
    <property type="entry name" value="ZN(II)2CYS6 TRANSCRIPTION FACTOR (EUROFUNG)"/>
    <property type="match status" value="1"/>
</dbReference>
<dbReference type="Gene3D" id="4.10.240.10">
    <property type="entry name" value="Zn(2)-C6 fungal-type DNA-binding domain"/>
    <property type="match status" value="1"/>
</dbReference>
<evidence type="ECO:0000256" key="2">
    <source>
        <dbReference type="ARBA" id="ARBA00023242"/>
    </source>
</evidence>